<keyword evidence="1" id="KW-1133">Transmembrane helix</keyword>
<reference evidence="3 4" key="1">
    <citation type="submission" date="2018-08" db="EMBL/GenBank/DDBJ databases">
        <title>Lysinibacillus sp. YLB-03 draft genome sequence.</title>
        <authorList>
            <person name="Yu L."/>
        </authorList>
    </citation>
    <scope>NUCLEOTIDE SEQUENCE [LARGE SCALE GENOMIC DNA]</scope>
    <source>
        <strain evidence="3 4">YLB-03</strain>
    </source>
</reference>
<feature type="transmembrane region" description="Helical" evidence="1">
    <location>
        <begin position="326"/>
        <end position="349"/>
    </location>
</feature>
<keyword evidence="4" id="KW-1185">Reference proteome</keyword>
<evidence type="ECO:0000313" key="4">
    <source>
        <dbReference type="Proteomes" id="UP000265692"/>
    </source>
</evidence>
<feature type="transmembrane region" description="Helical" evidence="1">
    <location>
        <begin position="201"/>
        <end position="225"/>
    </location>
</feature>
<keyword evidence="1" id="KW-0812">Transmembrane</keyword>
<dbReference type="PANTHER" id="PTHR35342">
    <property type="entry name" value="TRICARBOXYLIC TRANSPORT PROTEIN"/>
    <property type="match status" value="1"/>
</dbReference>
<evidence type="ECO:0000256" key="1">
    <source>
        <dbReference type="SAM" id="Phobius"/>
    </source>
</evidence>
<feature type="domain" description="DUF112" evidence="2">
    <location>
        <begin position="22"/>
        <end position="446"/>
    </location>
</feature>
<proteinExistence type="predicted"/>
<dbReference type="OrthoDB" id="9781349at2"/>
<evidence type="ECO:0000313" key="3">
    <source>
        <dbReference type="EMBL" id="RHW35900.1"/>
    </source>
</evidence>
<feature type="transmembrane region" description="Helical" evidence="1">
    <location>
        <begin position="472"/>
        <end position="494"/>
    </location>
</feature>
<organism evidence="3 4">
    <name type="scientific">Ureibacillus yapensis</name>
    <dbReference type="NCBI Taxonomy" id="2304605"/>
    <lineage>
        <taxon>Bacteria</taxon>
        <taxon>Bacillati</taxon>
        <taxon>Bacillota</taxon>
        <taxon>Bacilli</taxon>
        <taxon>Bacillales</taxon>
        <taxon>Caryophanaceae</taxon>
        <taxon>Ureibacillus</taxon>
    </lineage>
</organism>
<feature type="transmembrane region" description="Helical" evidence="1">
    <location>
        <begin position="111"/>
        <end position="136"/>
    </location>
</feature>
<feature type="transmembrane region" description="Helical" evidence="1">
    <location>
        <begin position="369"/>
        <end position="391"/>
    </location>
</feature>
<dbReference type="Proteomes" id="UP000265692">
    <property type="component" value="Unassembled WGS sequence"/>
</dbReference>
<accession>A0A396S5W1</accession>
<evidence type="ECO:0000259" key="2">
    <source>
        <dbReference type="Pfam" id="PF01970"/>
    </source>
</evidence>
<dbReference type="PANTHER" id="PTHR35342:SF1">
    <property type="entry name" value="BLR4373 PROTEIN"/>
    <property type="match status" value="1"/>
</dbReference>
<gene>
    <name evidence="3" type="ORF">D1B33_12460</name>
</gene>
<sequence>MADFFTNMITGFSASLTFTNVLLLFAGAFIGMIIGIIPGFGPSAAIAILLPITLSFDPTGAIIMLAGIYYGSQYGGATTSILINTPGDSAAVVTTFDGYPMAKQGQAGKALITQAIASFVGGTIGVVLIFALAPMFAKLAMKFGPPEYFLLMLLGLLTLIWMTDDSKLKGFISALIGLAIATVGVDVITGNQRYTFGSPELISGISFITVTIGLFGIGELLYQVYAGAHGDAEVNKNVDLSLRNKKNWPSWVELMANKFAFLRGSIVGFLVGVLPGAGATVASFFSYSIEKKVSKTPEKFGTGYMPGLISPEAANNSATSGAMVPLLTLGIPGSASTAILLGAFLMYGLQPGPLLMTTNPEMTWGIVSSMYLGNIILLAINIIAIPFFLYIVKVPYKLIIPIIVVLCLVGTYSLNHSILDVWLLIIFGIIGFFMKLYGYSPAALVLALVLGPTAENTLRQSLIMSEQGLGIFVARPVSLIFLLIILIIITAPYISKLTKRKKQPVMEESSNIEY</sequence>
<dbReference type="InterPro" id="IPR002823">
    <property type="entry name" value="DUF112_TM"/>
</dbReference>
<feature type="transmembrane region" description="Helical" evidence="1">
    <location>
        <begin position="421"/>
        <end position="451"/>
    </location>
</feature>
<comment type="caution">
    <text evidence="3">The sequence shown here is derived from an EMBL/GenBank/DDBJ whole genome shotgun (WGS) entry which is preliminary data.</text>
</comment>
<feature type="transmembrane region" description="Helical" evidence="1">
    <location>
        <begin position="170"/>
        <end position="189"/>
    </location>
</feature>
<dbReference type="Pfam" id="PF01970">
    <property type="entry name" value="TctA"/>
    <property type="match status" value="1"/>
</dbReference>
<dbReference type="AlphaFoldDB" id="A0A396S5W1"/>
<feature type="transmembrane region" description="Helical" evidence="1">
    <location>
        <begin position="44"/>
        <end position="70"/>
    </location>
</feature>
<feature type="transmembrane region" description="Helical" evidence="1">
    <location>
        <begin position="398"/>
        <end position="415"/>
    </location>
</feature>
<keyword evidence="1" id="KW-0472">Membrane</keyword>
<name>A0A396S5W1_9BACL</name>
<dbReference type="EMBL" id="QWEI01000006">
    <property type="protein sequence ID" value="RHW35900.1"/>
    <property type="molecule type" value="Genomic_DNA"/>
</dbReference>
<feature type="transmembrane region" description="Helical" evidence="1">
    <location>
        <begin position="12"/>
        <end position="37"/>
    </location>
</feature>
<dbReference type="RefSeq" id="WP_118876719.1">
    <property type="nucleotide sequence ID" value="NZ_QWEI01000006.1"/>
</dbReference>
<feature type="transmembrane region" description="Helical" evidence="1">
    <location>
        <begin position="260"/>
        <end position="285"/>
    </location>
</feature>
<protein>
    <submittedName>
        <fullName evidence="3">Tripartite tricarboxylate transporter permease</fullName>
    </submittedName>
</protein>
<feature type="transmembrane region" description="Helical" evidence="1">
    <location>
        <begin position="148"/>
        <end position="164"/>
    </location>
</feature>